<dbReference type="EMBL" id="SNWR01000001">
    <property type="protein sequence ID" value="TDO41784.1"/>
    <property type="molecule type" value="Genomic_DNA"/>
</dbReference>
<dbReference type="Gene3D" id="3.40.50.300">
    <property type="entry name" value="P-loop containing nucleotide triphosphate hydrolases"/>
    <property type="match status" value="1"/>
</dbReference>
<accession>A0A4R6JY75</accession>
<organism evidence="1 2">
    <name type="scientific">Paractinoplanes brasiliensis</name>
    <dbReference type="NCBI Taxonomy" id="52695"/>
    <lineage>
        <taxon>Bacteria</taxon>
        <taxon>Bacillati</taxon>
        <taxon>Actinomycetota</taxon>
        <taxon>Actinomycetes</taxon>
        <taxon>Micromonosporales</taxon>
        <taxon>Micromonosporaceae</taxon>
        <taxon>Paractinoplanes</taxon>
    </lineage>
</organism>
<name>A0A4R6JY75_9ACTN</name>
<evidence type="ECO:0000313" key="2">
    <source>
        <dbReference type="Proteomes" id="UP000294901"/>
    </source>
</evidence>
<dbReference type="InterPro" id="IPR019734">
    <property type="entry name" value="TPR_rpt"/>
</dbReference>
<dbReference type="SUPFAM" id="SSF48452">
    <property type="entry name" value="TPR-like"/>
    <property type="match status" value="2"/>
</dbReference>
<reference evidence="1 2" key="1">
    <citation type="submission" date="2019-03" db="EMBL/GenBank/DDBJ databases">
        <title>Sequencing the genomes of 1000 actinobacteria strains.</title>
        <authorList>
            <person name="Klenk H.-P."/>
        </authorList>
    </citation>
    <scope>NUCLEOTIDE SEQUENCE [LARGE SCALE GENOMIC DNA]</scope>
    <source>
        <strain evidence="1 2">DSM 43805</strain>
    </source>
</reference>
<sequence>MSEISGPGAGLFRDARNTAPQTRGRFEYQDACVALRCVRNLAPASPVVGVVVEWTTDYVLLTSDGSWELVSVKHRDPGQNSWSYADLKKENVFRDLHVVWNAMAESGDYVFESNCGFSQTARPYVIDATHPEAAHRDVEKLARDLEIDVDEADRFLDHLRLRRDPLPDRSTIEAVAILELQAIMADLGLDPMRAEDAFHAIAGRIAAASTQRPESAATRVERMVGLMRDVAARAGPRLDQHYVAIEELRRLVTKIGTTVARLVAPTADPLFVGRKPEMTLLDTFLDLGGDHEVAPVVLSGLPGIGKSALARQYAADRAAIGRSRLVPADSRAALARGLRDLVPSAPRIPEAEAILGPPPAGQVLILPEDPQLLLIIDGVTDPAITEGLIPRRSRTRFIVTATPTHLDDAFVHLPVDRLGTDDSVAYLHSILTRESPDTLTRVAEALGGHPLGLVQAASYCRNQRISASGYLDRMCAAPAPLLDRGRASDHSTTTAVAIRESYRAAVEAEPAAIPLAAVMACAAPEPLPESVFEQQVLVRSEDGEPSSAEIALIGLTDVLVRDQAIAALHQFSLVVRDNEALTVHPLVQTIVKDEIPAEERAAWGRACLVLLLHGARTDQDEALTASRSAVFGAHIAAAVEYATATESDPYILAAALSWLGLWQLHTGDLNVAIAYLTRCVRLGQSIALGADTLSAALRHLATAQRSAGLVDEALATIDTWTRLYTTNSAGQRNALLSRAQTYAYAARYPEARAAFEAVAQADAEQDLGLRDRILRLSLLADINHGLGFNSEALAGVIAALELTPNVPDEDQRRDHFAALHKQAGIILRESGRLEEALPHLRAAYEAIQGMHGVYTTETILALVNALLDLGHPDEARALIDRGSDLASPRGDKSPARGSFLQVRGRLALEAGNLTQAQMDLEAAVAILRSSGDPYRVNLASGYFNLGMVHLTEHRFGQAASYLSLARELEIEVYGPDSNDLLVVDFQLAQAYLAAKDHRAAFEAITRCLGLLRAGHAQSRRLRTQVLAIAVTIDIELDARTPPSTK</sequence>
<protein>
    <submittedName>
        <fullName evidence="1">Uncharacterized protein</fullName>
    </submittedName>
</protein>
<dbReference type="Proteomes" id="UP000294901">
    <property type="component" value="Unassembled WGS sequence"/>
</dbReference>
<dbReference type="AlphaFoldDB" id="A0A4R6JY75"/>
<dbReference type="PANTHER" id="PTHR47691">
    <property type="entry name" value="REGULATOR-RELATED"/>
    <property type="match status" value="1"/>
</dbReference>
<dbReference type="SMART" id="SM00028">
    <property type="entry name" value="TPR"/>
    <property type="match status" value="5"/>
</dbReference>
<gene>
    <name evidence="1" type="ORF">C8E87_5527</name>
</gene>
<dbReference type="SUPFAM" id="SSF52540">
    <property type="entry name" value="P-loop containing nucleoside triphosphate hydrolases"/>
    <property type="match status" value="1"/>
</dbReference>
<comment type="caution">
    <text evidence="1">The sequence shown here is derived from an EMBL/GenBank/DDBJ whole genome shotgun (WGS) entry which is preliminary data.</text>
</comment>
<dbReference type="Gene3D" id="1.25.40.10">
    <property type="entry name" value="Tetratricopeptide repeat domain"/>
    <property type="match status" value="2"/>
</dbReference>
<evidence type="ECO:0000313" key="1">
    <source>
        <dbReference type="EMBL" id="TDO41784.1"/>
    </source>
</evidence>
<dbReference type="PANTHER" id="PTHR47691:SF3">
    <property type="entry name" value="HTH-TYPE TRANSCRIPTIONAL REGULATOR RV0890C-RELATED"/>
    <property type="match status" value="1"/>
</dbReference>
<dbReference type="OrthoDB" id="3885120at2"/>
<keyword evidence="2" id="KW-1185">Reference proteome</keyword>
<dbReference type="InterPro" id="IPR027417">
    <property type="entry name" value="P-loop_NTPase"/>
</dbReference>
<dbReference type="Pfam" id="PF13424">
    <property type="entry name" value="TPR_12"/>
    <property type="match status" value="1"/>
</dbReference>
<proteinExistence type="predicted"/>
<dbReference type="InterPro" id="IPR011990">
    <property type="entry name" value="TPR-like_helical_dom_sf"/>
</dbReference>
<dbReference type="RefSeq" id="WP_133875763.1">
    <property type="nucleotide sequence ID" value="NZ_BOMD01000064.1"/>
</dbReference>